<evidence type="ECO:0000313" key="2">
    <source>
        <dbReference type="Proteomes" id="UP001202281"/>
    </source>
</evidence>
<keyword evidence="2" id="KW-1185">Reference proteome</keyword>
<name>A0ABT0BRA1_9SPHN</name>
<comment type="caution">
    <text evidence="1">The sequence shown here is derived from an EMBL/GenBank/DDBJ whole genome shotgun (WGS) entry which is preliminary data.</text>
</comment>
<dbReference type="Proteomes" id="UP001202281">
    <property type="component" value="Unassembled WGS sequence"/>
</dbReference>
<dbReference type="RefSeq" id="WP_243921201.1">
    <property type="nucleotide sequence ID" value="NZ_JALHLG010000014.1"/>
</dbReference>
<dbReference type="PANTHER" id="PTHR34472">
    <property type="entry name" value="SULFUR CARRIER PROTEIN THIS"/>
    <property type="match status" value="1"/>
</dbReference>
<proteinExistence type="predicted"/>
<dbReference type="NCBIfam" id="TIGR01683">
    <property type="entry name" value="thiS"/>
    <property type="match status" value="1"/>
</dbReference>
<gene>
    <name evidence="1" type="primary">thiS</name>
    <name evidence="1" type="ORF">MTR66_11755</name>
</gene>
<protein>
    <submittedName>
        <fullName evidence="1">Sulfur carrier protein ThiS</fullName>
    </submittedName>
</protein>
<dbReference type="PANTHER" id="PTHR34472:SF1">
    <property type="entry name" value="SULFUR CARRIER PROTEIN THIS"/>
    <property type="match status" value="1"/>
</dbReference>
<dbReference type="InterPro" id="IPR010035">
    <property type="entry name" value="Thi_S"/>
</dbReference>
<dbReference type="InterPro" id="IPR016155">
    <property type="entry name" value="Mopterin_synth/thiamin_S_b"/>
</dbReference>
<dbReference type="SUPFAM" id="SSF54285">
    <property type="entry name" value="MoaD/ThiS"/>
    <property type="match status" value="1"/>
</dbReference>
<dbReference type="EMBL" id="JALHLG010000014">
    <property type="protein sequence ID" value="MCJ2187485.1"/>
    <property type="molecule type" value="Genomic_DNA"/>
</dbReference>
<dbReference type="InterPro" id="IPR012675">
    <property type="entry name" value="Beta-grasp_dom_sf"/>
</dbReference>
<reference evidence="1 2" key="1">
    <citation type="submission" date="2022-04" db="EMBL/GenBank/DDBJ databases">
        <title>Identification of a novel bacterium isolated from mangrove sediments.</title>
        <authorList>
            <person name="Pan X."/>
        </authorList>
    </citation>
    <scope>NUCLEOTIDE SEQUENCE [LARGE SCALE GENOMIC DNA]</scope>
    <source>
        <strain evidence="1 2">B2638</strain>
    </source>
</reference>
<dbReference type="InterPro" id="IPR003749">
    <property type="entry name" value="ThiS/MoaD-like"/>
</dbReference>
<accession>A0ABT0BRA1</accession>
<dbReference type="CDD" id="cd00565">
    <property type="entry name" value="Ubl_ThiS"/>
    <property type="match status" value="1"/>
</dbReference>
<organism evidence="1 2">
    <name type="scientific">Novosphingobium beihaiensis</name>
    <dbReference type="NCBI Taxonomy" id="2930389"/>
    <lineage>
        <taxon>Bacteria</taxon>
        <taxon>Pseudomonadati</taxon>
        <taxon>Pseudomonadota</taxon>
        <taxon>Alphaproteobacteria</taxon>
        <taxon>Sphingomonadales</taxon>
        <taxon>Sphingomonadaceae</taxon>
        <taxon>Novosphingobium</taxon>
    </lineage>
</organism>
<sequence>MAQETFGESSGETSGGIRLTVNGEPRRIASGAAIADLVSSLGLDPKKVAVEHNAEIAPRSMLAEIVLADGDVLEIVHFVGGG</sequence>
<dbReference type="Gene3D" id="3.10.20.30">
    <property type="match status" value="1"/>
</dbReference>
<evidence type="ECO:0000313" key="1">
    <source>
        <dbReference type="EMBL" id="MCJ2187485.1"/>
    </source>
</evidence>
<dbReference type="Pfam" id="PF02597">
    <property type="entry name" value="ThiS"/>
    <property type="match status" value="1"/>
</dbReference>